<dbReference type="PANTHER" id="PTHR47245">
    <property type="entry name" value="PEPTIDYLPROLYL ISOMERASE"/>
    <property type="match status" value="1"/>
</dbReference>
<gene>
    <name evidence="3" type="ORF">ACFSHS_09815</name>
</gene>
<evidence type="ECO:0000256" key="1">
    <source>
        <dbReference type="SAM" id="SignalP"/>
    </source>
</evidence>
<dbReference type="InterPro" id="IPR050245">
    <property type="entry name" value="PrsA_foldase"/>
</dbReference>
<dbReference type="EC" id="5.2.1.8" evidence="3"/>
<dbReference type="Gene3D" id="1.10.4030.10">
    <property type="entry name" value="Porin chaperone SurA, peptide-binding domain"/>
    <property type="match status" value="1"/>
</dbReference>
<dbReference type="GO" id="GO:0003755">
    <property type="term" value="F:peptidyl-prolyl cis-trans isomerase activity"/>
    <property type="evidence" value="ECO:0007669"/>
    <property type="project" value="UniProtKB-EC"/>
</dbReference>
<dbReference type="SUPFAM" id="SSF109998">
    <property type="entry name" value="Triger factor/SurA peptide-binding domain-like"/>
    <property type="match status" value="1"/>
</dbReference>
<feature type="signal peptide" evidence="1">
    <location>
        <begin position="1"/>
        <end position="33"/>
    </location>
</feature>
<protein>
    <submittedName>
        <fullName evidence="3">Peptidylprolyl isomerase</fullName>
        <ecNumber evidence="3">5.2.1.8</ecNumber>
    </submittedName>
</protein>
<keyword evidence="3" id="KW-0413">Isomerase</keyword>
<dbReference type="PANTHER" id="PTHR47245:SF2">
    <property type="entry name" value="PEPTIDYL-PROLYL CIS-TRANS ISOMERASE HP_0175-RELATED"/>
    <property type="match status" value="1"/>
</dbReference>
<name>A0ABW4X9K1_9ACTN</name>
<dbReference type="Pfam" id="PF13624">
    <property type="entry name" value="SurA_N_3"/>
    <property type="match status" value="1"/>
</dbReference>
<dbReference type="PROSITE" id="PS51257">
    <property type="entry name" value="PROKAR_LIPOPROTEIN"/>
    <property type="match status" value="1"/>
</dbReference>
<feature type="domain" description="PpiC" evidence="2">
    <location>
        <begin position="154"/>
        <end position="268"/>
    </location>
</feature>
<keyword evidence="1" id="KW-0732">Signal</keyword>
<comment type="caution">
    <text evidence="3">The sequence shown here is derived from an EMBL/GenBank/DDBJ whole genome shotgun (WGS) entry which is preliminary data.</text>
</comment>
<dbReference type="Proteomes" id="UP001597402">
    <property type="component" value="Unassembled WGS sequence"/>
</dbReference>
<dbReference type="InterPro" id="IPR027304">
    <property type="entry name" value="Trigger_fact/SurA_dom_sf"/>
</dbReference>
<organism evidence="3 4">
    <name type="scientific">Blastococcus deserti</name>
    <dbReference type="NCBI Taxonomy" id="2259033"/>
    <lineage>
        <taxon>Bacteria</taxon>
        <taxon>Bacillati</taxon>
        <taxon>Actinomycetota</taxon>
        <taxon>Actinomycetes</taxon>
        <taxon>Geodermatophilales</taxon>
        <taxon>Geodermatophilaceae</taxon>
        <taxon>Blastococcus</taxon>
    </lineage>
</organism>
<feature type="chain" id="PRO_5045419206" evidence="1">
    <location>
        <begin position="34"/>
        <end position="331"/>
    </location>
</feature>
<reference evidence="4" key="1">
    <citation type="journal article" date="2019" name="Int. J. Syst. Evol. Microbiol.">
        <title>The Global Catalogue of Microorganisms (GCM) 10K type strain sequencing project: providing services to taxonomists for standard genome sequencing and annotation.</title>
        <authorList>
            <consortium name="The Broad Institute Genomics Platform"/>
            <consortium name="The Broad Institute Genome Sequencing Center for Infectious Disease"/>
            <person name="Wu L."/>
            <person name="Ma J."/>
        </authorList>
    </citation>
    <scope>NUCLEOTIDE SEQUENCE [LARGE SCALE GENOMIC DNA]</scope>
    <source>
        <strain evidence="4">JCM 3338</strain>
    </source>
</reference>
<evidence type="ECO:0000259" key="2">
    <source>
        <dbReference type="Pfam" id="PF13145"/>
    </source>
</evidence>
<evidence type="ECO:0000313" key="3">
    <source>
        <dbReference type="EMBL" id="MFD2091865.1"/>
    </source>
</evidence>
<accession>A0ABW4X9K1</accession>
<dbReference type="RefSeq" id="WP_376874600.1">
    <property type="nucleotide sequence ID" value="NZ_JBHUHP010000009.1"/>
</dbReference>
<proteinExistence type="predicted"/>
<dbReference type="EMBL" id="JBHUHP010000009">
    <property type="protein sequence ID" value="MFD2091865.1"/>
    <property type="molecule type" value="Genomic_DNA"/>
</dbReference>
<evidence type="ECO:0000313" key="4">
    <source>
        <dbReference type="Proteomes" id="UP001597402"/>
    </source>
</evidence>
<dbReference type="Pfam" id="PF13145">
    <property type="entry name" value="Rotamase_2"/>
    <property type="match status" value="1"/>
</dbReference>
<dbReference type="InterPro" id="IPR000297">
    <property type="entry name" value="PPIase_PpiC"/>
</dbReference>
<keyword evidence="4" id="KW-1185">Reference proteome</keyword>
<sequence length="331" mass="34965">MLKRRAPRVLVSGFLLAVTAVGLSGCRTSPSVAAYVGDTQVTVGELESAVDQRLGDDAVAAFAETDPDGFTRRVLGLLVQEEVYAVAADRYDIEVDDAEVRARIEQLLGEDNPDAVFGQLAQQGIGREDVFENVRQQLVRREIAEIQGEAEALSDEALRARYAEVRESLAEVSFGYITVPDQATADAVLAQLTAAPADYPAVAAQYPGPTTLPALESRGPDDVPGVLAEGIAAAAPNTGFTTPVPETGGIVVTFVAGTVYPSFEEVRPRLENEASESVEEAGNRVVQEVREDLGVTVNPRYGVLEDGRLVPGDGGVVDILGDEESAAAPAE</sequence>